<dbReference type="Gene3D" id="1.10.10.60">
    <property type="entry name" value="Homeodomain-like"/>
    <property type="match status" value="1"/>
</dbReference>
<name>A0A2T5Y582_9BACT</name>
<keyword evidence="6" id="KW-1185">Reference proteome</keyword>
<dbReference type="PANTHER" id="PTHR46796">
    <property type="entry name" value="HTH-TYPE TRANSCRIPTIONAL ACTIVATOR RHAS-RELATED"/>
    <property type="match status" value="1"/>
</dbReference>
<keyword evidence="3" id="KW-0804">Transcription</keyword>
<dbReference type="AlphaFoldDB" id="A0A2T5Y582"/>
<evidence type="ECO:0000313" key="6">
    <source>
        <dbReference type="Proteomes" id="UP000244225"/>
    </source>
</evidence>
<feature type="domain" description="HTH araC/xylS-type" evidence="4">
    <location>
        <begin position="180"/>
        <end position="279"/>
    </location>
</feature>
<dbReference type="InterPro" id="IPR046532">
    <property type="entry name" value="DUF6597"/>
</dbReference>
<organism evidence="5 6">
    <name type="scientific">Pontibacter mucosus</name>
    <dbReference type="NCBI Taxonomy" id="1649266"/>
    <lineage>
        <taxon>Bacteria</taxon>
        <taxon>Pseudomonadati</taxon>
        <taxon>Bacteroidota</taxon>
        <taxon>Cytophagia</taxon>
        <taxon>Cytophagales</taxon>
        <taxon>Hymenobacteraceae</taxon>
        <taxon>Pontibacter</taxon>
    </lineage>
</organism>
<dbReference type="Proteomes" id="UP000244225">
    <property type="component" value="Unassembled WGS sequence"/>
</dbReference>
<reference evidence="5 6" key="1">
    <citation type="submission" date="2018-04" db="EMBL/GenBank/DDBJ databases">
        <title>Genomic Encyclopedia of Archaeal and Bacterial Type Strains, Phase II (KMG-II): from individual species to whole genera.</title>
        <authorList>
            <person name="Goeker M."/>
        </authorList>
    </citation>
    <scope>NUCLEOTIDE SEQUENCE [LARGE SCALE GENOMIC DNA]</scope>
    <source>
        <strain evidence="5 6">DSM 100162</strain>
    </source>
</reference>
<dbReference type="SUPFAM" id="SSF46689">
    <property type="entry name" value="Homeodomain-like"/>
    <property type="match status" value="2"/>
</dbReference>
<evidence type="ECO:0000256" key="2">
    <source>
        <dbReference type="ARBA" id="ARBA00023125"/>
    </source>
</evidence>
<comment type="caution">
    <text evidence="5">The sequence shown here is derived from an EMBL/GenBank/DDBJ whole genome shotgun (WGS) entry which is preliminary data.</text>
</comment>
<dbReference type="InterPro" id="IPR018060">
    <property type="entry name" value="HTH_AraC"/>
</dbReference>
<keyword evidence="2" id="KW-0238">DNA-binding</keyword>
<dbReference type="RefSeq" id="WP_245905222.1">
    <property type="nucleotide sequence ID" value="NZ_QBKI01000015.1"/>
</dbReference>
<proteinExistence type="predicted"/>
<accession>A0A2T5Y582</accession>
<gene>
    <name evidence="5" type="ORF">C8N40_11588</name>
</gene>
<protein>
    <submittedName>
        <fullName evidence="5">Helix-turn-helix protein</fullName>
    </submittedName>
</protein>
<dbReference type="Pfam" id="PF20240">
    <property type="entry name" value="DUF6597"/>
    <property type="match status" value="1"/>
</dbReference>
<dbReference type="EMBL" id="QBKI01000015">
    <property type="protein sequence ID" value="PTX11411.1"/>
    <property type="molecule type" value="Genomic_DNA"/>
</dbReference>
<evidence type="ECO:0000259" key="4">
    <source>
        <dbReference type="PROSITE" id="PS01124"/>
    </source>
</evidence>
<keyword evidence="1" id="KW-0805">Transcription regulation</keyword>
<dbReference type="Pfam" id="PF12833">
    <property type="entry name" value="HTH_18"/>
    <property type="match status" value="1"/>
</dbReference>
<sequence>MANSGYWKAKNIPTSTAFSALAVILYFGETYRHVRMIYQEIKPSVKLEPYIHSFWVLKGEEPDKQWERNFPDGCAGLVMNLGDTCLTDNGLVSMEFGKTYAVGAMTSFKDSFINSNTHLVGVCLKPASFSAFYNYVPQHDLTDNTVEFDRPLSFNIDKVLENPCGYLNEFFINRVKSRGNQLQSVIQDIHHAKGQLSIQELSQRNHMTVRQLERHFKKEVGISPKEYSNIVRFQHALSLIKGADDKRSLLDIAFECGYYDHSHLANEVKRNTGLSPSHL</sequence>
<dbReference type="SMART" id="SM00342">
    <property type="entry name" value="HTH_ARAC"/>
    <property type="match status" value="1"/>
</dbReference>
<evidence type="ECO:0000256" key="3">
    <source>
        <dbReference type="ARBA" id="ARBA00023163"/>
    </source>
</evidence>
<evidence type="ECO:0000313" key="5">
    <source>
        <dbReference type="EMBL" id="PTX11411.1"/>
    </source>
</evidence>
<evidence type="ECO:0000256" key="1">
    <source>
        <dbReference type="ARBA" id="ARBA00023015"/>
    </source>
</evidence>
<dbReference type="GO" id="GO:0043565">
    <property type="term" value="F:sequence-specific DNA binding"/>
    <property type="evidence" value="ECO:0007669"/>
    <property type="project" value="InterPro"/>
</dbReference>
<dbReference type="InterPro" id="IPR009057">
    <property type="entry name" value="Homeodomain-like_sf"/>
</dbReference>
<dbReference type="InterPro" id="IPR050204">
    <property type="entry name" value="AraC_XylS_family_regulators"/>
</dbReference>
<dbReference type="PANTHER" id="PTHR46796:SF13">
    <property type="entry name" value="HTH-TYPE TRANSCRIPTIONAL ACTIVATOR RHAS"/>
    <property type="match status" value="1"/>
</dbReference>
<dbReference type="PROSITE" id="PS01124">
    <property type="entry name" value="HTH_ARAC_FAMILY_2"/>
    <property type="match status" value="1"/>
</dbReference>
<dbReference type="GO" id="GO:0003700">
    <property type="term" value="F:DNA-binding transcription factor activity"/>
    <property type="evidence" value="ECO:0007669"/>
    <property type="project" value="InterPro"/>
</dbReference>